<keyword evidence="2" id="KW-0274">FAD</keyword>
<dbReference type="GO" id="GO:0044550">
    <property type="term" value="P:secondary metabolite biosynthetic process"/>
    <property type="evidence" value="ECO:0007669"/>
    <property type="project" value="TreeGrafter"/>
</dbReference>
<dbReference type="SUPFAM" id="SSF51905">
    <property type="entry name" value="FAD/NAD(P)-binding domain"/>
    <property type="match status" value="1"/>
</dbReference>
<keyword evidence="4" id="KW-0472">Membrane</keyword>
<proteinExistence type="predicted"/>
<keyword evidence="4" id="KW-0812">Transmembrane</keyword>
<gene>
    <name evidence="6" type="ORF">LECACI_7A004033</name>
</gene>
<sequence length="439" mass="48695">MSASSFHVAIVGGGLCGIALAIALKKRNVSFTLYESRSSFTEIGAGLNLGPNGLRALQAIEPSLRDKIFALATRNQSPEEDTWMWFKYGAASGDHQDGETFMKIMAPPTGNTTLHRQEFLQALADEMGEEHAKFNKKLLAYEHQDNGVLFKFADGTEGSASILVGCDGIHSRVRTAMLGRDSSLSKAHYNQDGAYRAVIAMEKALEAWGEDARKSQVSLGPNGYFIYYPVSGGKAVNCGAWCRKEGTWDQDEWVLPNQGDQLFREDYNDWGPRIQKMLRLFPEDPSFWAAHQHLRQPESFTDGRTILIGDAAHAMPPHQGAGASQAVEDAYVTAEVLGQLQRDCGSSLTEEAINAALLAIENVRKPRFSKVQEYSTSSGPLWYSFFEQRLEGEALEDWIREVKEQLLEIWDVDIVSEAKIARHILKKKLDKGSTQTSAL</sequence>
<keyword evidence="4" id="KW-1133">Transmembrane helix</keyword>
<protein>
    <submittedName>
        <fullName evidence="6">FAD NAD(P)-binding domain-containing</fullName>
    </submittedName>
</protein>
<dbReference type="InterPro" id="IPR002938">
    <property type="entry name" value="FAD-bd"/>
</dbReference>
<dbReference type="InterPro" id="IPR051104">
    <property type="entry name" value="FAD_monoxygenase"/>
</dbReference>
<feature type="domain" description="FAD-binding" evidence="5">
    <location>
        <begin position="7"/>
        <end position="342"/>
    </location>
</feature>
<evidence type="ECO:0000313" key="7">
    <source>
        <dbReference type="Proteomes" id="UP001296104"/>
    </source>
</evidence>
<keyword evidence="1" id="KW-0285">Flavoprotein</keyword>
<keyword evidence="3" id="KW-0560">Oxidoreductase</keyword>
<dbReference type="Pfam" id="PF01494">
    <property type="entry name" value="FAD_binding_3"/>
    <property type="match status" value="1"/>
</dbReference>
<dbReference type="PRINTS" id="PR00420">
    <property type="entry name" value="RNGMNOXGNASE"/>
</dbReference>
<dbReference type="GO" id="GO:0016491">
    <property type="term" value="F:oxidoreductase activity"/>
    <property type="evidence" value="ECO:0007669"/>
    <property type="project" value="UniProtKB-KW"/>
</dbReference>
<dbReference type="EMBL" id="CAVMBE010000020">
    <property type="protein sequence ID" value="CAK3994470.1"/>
    <property type="molecule type" value="Genomic_DNA"/>
</dbReference>
<dbReference type="PANTHER" id="PTHR46720:SF1">
    <property type="entry name" value="HYDROXYLASE, PUTATIVE (AFU_ORTHOLOGUE AFUA_8G06050)-RELATED"/>
    <property type="match status" value="1"/>
</dbReference>
<dbReference type="InterPro" id="IPR036188">
    <property type="entry name" value="FAD/NAD-bd_sf"/>
</dbReference>
<evidence type="ECO:0000256" key="2">
    <source>
        <dbReference type="ARBA" id="ARBA00022827"/>
    </source>
</evidence>
<keyword evidence="7" id="KW-1185">Reference proteome</keyword>
<reference evidence="6" key="1">
    <citation type="submission" date="2023-11" db="EMBL/GenBank/DDBJ databases">
        <authorList>
            <person name="Alioto T."/>
            <person name="Alioto T."/>
            <person name="Gomez Garrido J."/>
        </authorList>
    </citation>
    <scope>NUCLEOTIDE SEQUENCE</scope>
</reference>
<evidence type="ECO:0000256" key="1">
    <source>
        <dbReference type="ARBA" id="ARBA00022630"/>
    </source>
</evidence>
<evidence type="ECO:0000313" key="6">
    <source>
        <dbReference type="EMBL" id="CAK3994470.1"/>
    </source>
</evidence>
<comment type="caution">
    <text evidence="6">The sequence shown here is derived from an EMBL/GenBank/DDBJ whole genome shotgun (WGS) entry which is preliminary data.</text>
</comment>
<accession>A0AAI8YXS1</accession>
<name>A0AAI8YXS1_9PEZI</name>
<evidence type="ECO:0000256" key="3">
    <source>
        <dbReference type="ARBA" id="ARBA00023002"/>
    </source>
</evidence>
<evidence type="ECO:0000256" key="4">
    <source>
        <dbReference type="SAM" id="Phobius"/>
    </source>
</evidence>
<dbReference type="SUPFAM" id="SSF54373">
    <property type="entry name" value="FAD-linked reductases, C-terminal domain"/>
    <property type="match status" value="1"/>
</dbReference>
<organism evidence="6 7">
    <name type="scientific">Lecanosticta acicola</name>
    <dbReference type="NCBI Taxonomy" id="111012"/>
    <lineage>
        <taxon>Eukaryota</taxon>
        <taxon>Fungi</taxon>
        <taxon>Dikarya</taxon>
        <taxon>Ascomycota</taxon>
        <taxon>Pezizomycotina</taxon>
        <taxon>Dothideomycetes</taxon>
        <taxon>Dothideomycetidae</taxon>
        <taxon>Mycosphaerellales</taxon>
        <taxon>Mycosphaerellaceae</taxon>
        <taxon>Lecanosticta</taxon>
    </lineage>
</organism>
<dbReference type="Gene3D" id="3.50.50.60">
    <property type="entry name" value="FAD/NAD(P)-binding domain"/>
    <property type="match status" value="1"/>
</dbReference>
<feature type="transmembrane region" description="Helical" evidence="4">
    <location>
        <begin position="6"/>
        <end position="24"/>
    </location>
</feature>
<dbReference type="GO" id="GO:0071949">
    <property type="term" value="F:FAD binding"/>
    <property type="evidence" value="ECO:0007669"/>
    <property type="project" value="InterPro"/>
</dbReference>
<dbReference type="PANTHER" id="PTHR46720">
    <property type="entry name" value="HYDROXYLASE, PUTATIVE (AFU_ORTHOLOGUE AFUA_3G01460)-RELATED"/>
    <property type="match status" value="1"/>
</dbReference>
<dbReference type="Proteomes" id="UP001296104">
    <property type="component" value="Unassembled WGS sequence"/>
</dbReference>
<dbReference type="AlphaFoldDB" id="A0AAI8YXS1"/>
<evidence type="ECO:0000259" key="5">
    <source>
        <dbReference type="Pfam" id="PF01494"/>
    </source>
</evidence>